<name>A0A1R2BA08_9CILI</name>
<gene>
    <name evidence="2" type="ORF">SteCoe_27671</name>
</gene>
<reference evidence="2 3" key="1">
    <citation type="submission" date="2016-11" db="EMBL/GenBank/DDBJ databases">
        <title>The macronuclear genome of Stentor coeruleus: a giant cell with tiny introns.</title>
        <authorList>
            <person name="Slabodnick M."/>
            <person name="Ruby J.G."/>
            <person name="Reiff S.B."/>
            <person name="Swart E.C."/>
            <person name="Gosai S."/>
            <person name="Prabakaran S."/>
            <person name="Witkowska E."/>
            <person name="Larue G.E."/>
            <person name="Fisher S."/>
            <person name="Freeman R.M."/>
            <person name="Gunawardena J."/>
            <person name="Chu W."/>
            <person name="Stover N.A."/>
            <person name="Gregory B.D."/>
            <person name="Nowacki M."/>
            <person name="Derisi J."/>
            <person name="Roy S.W."/>
            <person name="Marshall W.F."/>
            <person name="Sood P."/>
        </authorList>
    </citation>
    <scope>NUCLEOTIDE SEQUENCE [LARGE SCALE GENOMIC DNA]</scope>
    <source>
        <strain evidence="2">WM001</strain>
    </source>
</reference>
<comment type="caution">
    <text evidence="2">The sequence shown here is derived from an EMBL/GenBank/DDBJ whole genome shotgun (WGS) entry which is preliminary data.</text>
</comment>
<accession>A0A1R2BA08</accession>
<evidence type="ECO:0000313" key="3">
    <source>
        <dbReference type="Proteomes" id="UP000187209"/>
    </source>
</evidence>
<protein>
    <submittedName>
        <fullName evidence="2">Uncharacterized protein</fullName>
    </submittedName>
</protein>
<organism evidence="2 3">
    <name type="scientific">Stentor coeruleus</name>
    <dbReference type="NCBI Taxonomy" id="5963"/>
    <lineage>
        <taxon>Eukaryota</taxon>
        <taxon>Sar</taxon>
        <taxon>Alveolata</taxon>
        <taxon>Ciliophora</taxon>
        <taxon>Postciliodesmatophora</taxon>
        <taxon>Heterotrichea</taxon>
        <taxon>Heterotrichida</taxon>
        <taxon>Stentoridae</taxon>
        <taxon>Stentor</taxon>
    </lineage>
</organism>
<evidence type="ECO:0000256" key="1">
    <source>
        <dbReference type="SAM" id="Coils"/>
    </source>
</evidence>
<evidence type="ECO:0000313" key="2">
    <source>
        <dbReference type="EMBL" id="OMJ73596.1"/>
    </source>
</evidence>
<keyword evidence="3" id="KW-1185">Reference proteome</keyword>
<feature type="coiled-coil region" evidence="1">
    <location>
        <begin position="242"/>
        <end position="296"/>
    </location>
</feature>
<proteinExistence type="predicted"/>
<keyword evidence="1" id="KW-0175">Coiled coil</keyword>
<sequence length="397" mass="46706">MIGERVVLTSEYQRILEKNGLALAKDFGIFDTINLTIIGYLEKIFAYRDKYKLLGPQFIYSFISNVSCRLPRPLSYLLNLFTEINSTIPFKPETFQKYISNSQFLNEISALSYFIPSREYLSDILNVEICIISKEHGSEIINCSNLCSQIRISLLNYNQKYLICYTKKDEPIFPNIVSNDFQDLKAEYLQNLISNLKKLGSKYNIIKSEEEYQESQNEPEKQYELEKNYEKENEIAKQDEIKKKDDRKIEEEKIEEEKIEEEKIEEEKKKEFIGKNDKNKQKAIEEKQKNQILNEERYEINGIPIQLFKVLYKKDNKPVKISFLDIKSIEKLVESGQAYLSYTFDSILPIPDLTLTQQTIKHPISQDENDEENIIPTIEKIKSVYEENDLLSSMKFN</sequence>
<dbReference type="EMBL" id="MPUH01000810">
    <property type="protein sequence ID" value="OMJ73596.1"/>
    <property type="molecule type" value="Genomic_DNA"/>
</dbReference>
<dbReference type="AlphaFoldDB" id="A0A1R2BA08"/>
<dbReference type="Proteomes" id="UP000187209">
    <property type="component" value="Unassembled WGS sequence"/>
</dbReference>